<protein>
    <recommendedName>
        <fullName evidence="9">Ubiquitin-like protease family profile domain-containing protein</fullName>
    </recommendedName>
</protein>
<dbReference type="Pfam" id="PF02902">
    <property type="entry name" value="Peptidase_C48"/>
    <property type="match status" value="1"/>
</dbReference>
<name>A0ABQ7N4J3_BRACM</name>
<evidence type="ECO:0008006" key="9">
    <source>
        <dbReference type="Google" id="ProtNLM"/>
    </source>
</evidence>
<evidence type="ECO:0000256" key="3">
    <source>
        <dbReference type="ARBA" id="ARBA00022801"/>
    </source>
</evidence>
<feature type="region of interest" description="Disordered" evidence="4">
    <location>
        <begin position="501"/>
        <end position="554"/>
    </location>
</feature>
<feature type="compositionally biased region" description="Polar residues" evidence="4">
    <location>
        <begin position="544"/>
        <end position="553"/>
    </location>
</feature>
<evidence type="ECO:0000256" key="2">
    <source>
        <dbReference type="ARBA" id="ARBA00022670"/>
    </source>
</evidence>
<evidence type="ECO:0000256" key="1">
    <source>
        <dbReference type="ARBA" id="ARBA00005234"/>
    </source>
</evidence>
<dbReference type="InterPro" id="IPR003653">
    <property type="entry name" value="Peptidase_C48_C"/>
</dbReference>
<dbReference type="InterPro" id="IPR038765">
    <property type="entry name" value="Papain-like_cys_pep_sf"/>
</dbReference>
<accession>A0ABQ7N4J3</accession>
<dbReference type="Proteomes" id="UP000823674">
    <property type="component" value="Chromosome A03"/>
</dbReference>
<feature type="region of interest" description="Disordered" evidence="4">
    <location>
        <begin position="426"/>
        <end position="462"/>
    </location>
</feature>
<gene>
    <name evidence="7" type="primary">A03g504850.1_BraROA</name>
    <name evidence="7" type="ORF">IGI04_011934</name>
</gene>
<sequence>SEISFAKLRRRSVTAWGHIFSDHIFSDNIFSNYYPDDFQEVRRLLRRLPGSEKTTWTTSRKSSTMSYSLDDLHVSPEKFPPRMFTLGEEPDAIRSISYHSDDTKLFKALCDCLTADEYEDLKASKLGVFIKFKELDFGWTSRLVHFMLSFQLDIKKKFELWSLVVSQPVRFSLIEFEYLTGLNCDYIKDLENPRCEVTTEMAAFWEKMRVDIDTGPSIDQITEAFYNCDEWSRDDRMRLGYLAIYAGYIEGKKFSSATSASLARLVMDLEKFENYPWGRVAFKVLMDSLKAKDLTQTGYTVDGFIQVLQVWAYYALPELGANYGSPVPNRPSPLLLAYKGGKRQRKFFKAAINKQTIVKNFVQKDFDEMFPKWDGDVDDPAADNIIKVMFNDPGWEWTMECWPVTGTRKVVKMEVIPVKNEVSPVKSESVVKEESSRPRKKARKGSSVSAEKPAAGSEGQQIEKTLKDISDAINLGFGTCLKELKLLADRIEAVEKKVGITNRGGSSDDRQLTTTSNPPKPVDEPGSESVNGAKAGQKEAKEPSLTTEPSSSRELCLVSPADDLPSEDPSLLILDKQVSTASDLLVEEARRQTKKETALVNLRKKSVRERKLAPTQQTPFKGNSTAKQIIPNKQVGGGYDPFAPIDKMKSKELTAWVQKDPCRSRFYQVLRTPLEWLTDHSSVSCLSVVYESSISRLCALSDEQKVQYTLEPYTYARQTVGVPQCRAGDCGPFTLKYIECHALGIEFPTAFDKKYGKTIREKMALDIFRKLPKCHEWENQDNDENLATYD</sequence>
<evidence type="ECO:0000259" key="6">
    <source>
        <dbReference type="Pfam" id="PF09331"/>
    </source>
</evidence>
<dbReference type="PANTHER" id="PTHR48449:SF1">
    <property type="entry name" value="DUF1985 DOMAIN-CONTAINING PROTEIN"/>
    <property type="match status" value="1"/>
</dbReference>
<organism evidence="7 8">
    <name type="scientific">Brassica rapa subsp. trilocularis</name>
    <dbReference type="NCBI Taxonomy" id="1813537"/>
    <lineage>
        <taxon>Eukaryota</taxon>
        <taxon>Viridiplantae</taxon>
        <taxon>Streptophyta</taxon>
        <taxon>Embryophyta</taxon>
        <taxon>Tracheophyta</taxon>
        <taxon>Spermatophyta</taxon>
        <taxon>Magnoliopsida</taxon>
        <taxon>eudicotyledons</taxon>
        <taxon>Gunneridae</taxon>
        <taxon>Pentapetalae</taxon>
        <taxon>rosids</taxon>
        <taxon>malvids</taxon>
        <taxon>Brassicales</taxon>
        <taxon>Brassicaceae</taxon>
        <taxon>Brassiceae</taxon>
        <taxon>Brassica</taxon>
    </lineage>
</organism>
<proteinExistence type="inferred from homology"/>
<dbReference type="SUPFAM" id="SSF54001">
    <property type="entry name" value="Cysteine proteinases"/>
    <property type="match status" value="1"/>
</dbReference>
<keyword evidence="2" id="KW-0645">Protease</keyword>
<dbReference type="InterPro" id="IPR015410">
    <property type="entry name" value="DUF1985"/>
</dbReference>
<feature type="domain" description="DUF1985" evidence="6">
    <location>
        <begin position="148"/>
        <end position="287"/>
    </location>
</feature>
<dbReference type="Gene3D" id="3.40.395.10">
    <property type="entry name" value="Adenoviral Proteinase, Chain A"/>
    <property type="match status" value="1"/>
</dbReference>
<comment type="caution">
    <text evidence="7">The sequence shown here is derived from an EMBL/GenBank/DDBJ whole genome shotgun (WGS) entry which is preliminary data.</text>
</comment>
<comment type="similarity">
    <text evidence="1">Belongs to the peptidase C48 family.</text>
</comment>
<dbReference type="Pfam" id="PF09331">
    <property type="entry name" value="DUF1985"/>
    <property type="match status" value="1"/>
</dbReference>
<feature type="non-terminal residue" evidence="7">
    <location>
        <position position="1"/>
    </location>
</feature>
<evidence type="ECO:0000259" key="5">
    <source>
        <dbReference type="Pfam" id="PF02902"/>
    </source>
</evidence>
<dbReference type="PANTHER" id="PTHR48449">
    <property type="entry name" value="DUF1985 DOMAIN-CONTAINING PROTEIN"/>
    <property type="match status" value="1"/>
</dbReference>
<keyword evidence="8" id="KW-1185">Reference proteome</keyword>
<keyword evidence="3" id="KW-0378">Hydrolase</keyword>
<evidence type="ECO:0000313" key="8">
    <source>
        <dbReference type="Proteomes" id="UP000823674"/>
    </source>
</evidence>
<dbReference type="EMBL" id="JADBGQ010000003">
    <property type="protein sequence ID" value="KAG5405815.1"/>
    <property type="molecule type" value="Genomic_DNA"/>
</dbReference>
<evidence type="ECO:0000256" key="4">
    <source>
        <dbReference type="SAM" id="MobiDB-lite"/>
    </source>
</evidence>
<feature type="domain" description="Ubiquitin-like protease family profile" evidence="5">
    <location>
        <begin position="705"/>
        <end position="770"/>
    </location>
</feature>
<evidence type="ECO:0000313" key="7">
    <source>
        <dbReference type="EMBL" id="KAG5405815.1"/>
    </source>
</evidence>
<reference evidence="7 8" key="1">
    <citation type="submission" date="2021-03" db="EMBL/GenBank/DDBJ databases">
        <authorList>
            <person name="King G.J."/>
            <person name="Bancroft I."/>
            <person name="Baten A."/>
            <person name="Bloomfield J."/>
            <person name="Borpatragohain P."/>
            <person name="He Z."/>
            <person name="Irish N."/>
            <person name="Irwin J."/>
            <person name="Liu K."/>
            <person name="Mauleon R.P."/>
            <person name="Moore J."/>
            <person name="Morris R."/>
            <person name="Ostergaard L."/>
            <person name="Wang B."/>
            <person name="Wells R."/>
        </authorList>
    </citation>
    <scope>NUCLEOTIDE SEQUENCE [LARGE SCALE GENOMIC DNA]</scope>
    <source>
        <strain evidence="7">R-o-18</strain>
        <tissue evidence="7">Leaf</tissue>
    </source>
</reference>